<evidence type="ECO:0000256" key="1">
    <source>
        <dbReference type="SAM" id="MobiDB-lite"/>
    </source>
</evidence>
<sequence length="74" mass="7829">MVKHRANRGLLDGLRLTERRDIPGGGAVGPRLARATGSALILARMTRSEGAVARIRRSAPRSGTGIRLKNPSSA</sequence>
<feature type="region of interest" description="Disordered" evidence="1">
    <location>
        <begin position="52"/>
        <end position="74"/>
    </location>
</feature>
<gene>
    <name evidence="2" type="ORF">KOSB73_260732</name>
</gene>
<reference evidence="3" key="1">
    <citation type="submission" date="2017-08" db="EMBL/GenBank/DDBJ databases">
        <authorList>
            <person name="Brisse S."/>
        </authorList>
    </citation>
    <scope>NUCLEOTIDE SEQUENCE [LARGE SCALE GENOMIC DNA]</scope>
    <source>
        <strain evidence="3">06D021</strain>
    </source>
</reference>
<dbReference type="EMBL" id="FZTC01000019">
    <property type="protein sequence ID" value="SNU36008.1"/>
    <property type="molecule type" value="Genomic_DNA"/>
</dbReference>
<protein>
    <submittedName>
        <fullName evidence="2">Uncharacterized protein</fullName>
    </submittedName>
</protein>
<evidence type="ECO:0000313" key="2">
    <source>
        <dbReference type="EMBL" id="SNU36008.1"/>
    </source>
</evidence>
<name>A0A285B553_9ENTR</name>
<proteinExistence type="predicted"/>
<evidence type="ECO:0000313" key="3">
    <source>
        <dbReference type="Proteomes" id="UP000220639"/>
    </source>
</evidence>
<organism evidence="2 3">
    <name type="scientific">Klebsiella grimontii</name>
    <dbReference type="NCBI Taxonomy" id="2058152"/>
    <lineage>
        <taxon>Bacteria</taxon>
        <taxon>Pseudomonadati</taxon>
        <taxon>Pseudomonadota</taxon>
        <taxon>Gammaproteobacteria</taxon>
        <taxon>Enterobacterales</taxon>
        <taxon>Enterobacteriaceae</taxon>
        <taxon>Klebsiella/Raoultella group</taxon>
        <taxon>Klebsiella</taxon>
    </lineage>
</organism>
<dbReference type="Proteomes" id="UP000220639">
    <property type="component" value="Unassembled WGS sequence"/>
</dbReference>
<dbReference type="AlphaFoldDB" id="A0A285B553"/>
<accession>A0A285B553</accession>